<name>A0A016T2P8_9BILA</name>
<organism evidence="1 2">
    <name type="scientific">Ancylostoma ceylanicum</name>
    <dbReference type="NCBI Taxonomy" id="53326"/>
    <lineage>
        <taxon>Eukaryota</taxon>
        <taxon>Metazoa</taxon>
        <taxon>Ecdysozoa</taxon>
        <taxon>Nematoda</taxon>
        <taxon>Chromadorea</taxon>
        <taxon>Rhabditida</taxon>
        <taxon>Rhabditina</taxon>
        <taxon>Rhabditomorpha</taxon>
        <taxon>Strongyloidea</taxon>
        <taxon>Ancylostomatidae</taxon>
        <taxon>Ancylostomatinae</taxon>
        <taxon>Ancylostoma</taxon>
    </lineage>
</organism>
<sequence>MCVCVVSRPIITILVFYRSIDSFTPPPPLPITFHPSLYLTFIADTVFASRLHPTVIRRPQINEIDQYSPLDMYERNRCFIG</sequence>
<dbReference type="Proteomes" id="UP000024635">
    <property type="component" value="Unassembled WGS sequence"/>
</dbReference>
<evidence type="ECO:0000313" key="1">
    <source>
        <dbReference type="EMBL" id="EYB96896.1"/>
    </source>
</evidence>
<accession>A0A016T2P8</accession>
<keyword evidence="2" id="KW-1185">Reference proteome</keyword>
<comment type="caution">
    <text evidence="1">The sequence shown here is derived from an EMBL/GenBank/DDBJ whole genome shotgun (WGS) entry which is preliminary data.</text>
</comment>
<evidence type="ECO:0000313" key="2">
    <source>
        <dbReference type="Proteomes" id="UP000024635"/>
    </source>
</evidence>
<protein>
    <submittedName>
        <fullName evidence="1">Uncharacterized protein</fullName>
    </submittedName>
</protein>
<reference evidence="2" key="1">
    <citation type="journal article" date="2015" name="Nat. Genet.">
        <title>The genome and transcriptome of the zoonotic hookworm Ancylostoma ceylanicum identify infection-specific gene families.</title>
        <authorList>
            <person name="Schwarz E.M."/>
            <person name="Hu Y."/>
            <person name="Antoshechkin I."/>
            <person name="Miller M.M."/>
            <person name="Sternberg P.W."/>
            <person name="Aroian R.V."/>
        </authorList>
    </citation>
    <scope>NUCLEOTIDE SEQUENCE</scope>
    <source>
        <strain evidence="2">HY135</strain>
    </source>
</reference>
<dbReference type="AlphaFoldDB" id="A0A016T2P8"/>
<gene>
    <name evidence="1" type="primary">Acey_s0145.g2473</name>
    <name evidence="1" type="ORF">Y032_0145g2473</name>
</gene>
<proteinExistence type="predicted"/>
<dbReference type="EMBL" id="JARK01001481">
    <property type="protein sequence ID" value="EYB96896.1"/>
    <property type="molecule type" value="Genomic_DNA"/>
</dbReference>